<dbReference type="Gene3D" id="3.10.580.10">
    <property type="entry name" value="CBS-domain"/>
    <property type="match status" value="1"/>
</dbReference>
<accession>A0A1X0AZ37</accession>
<dbReference type="Gene3D" id="2.60.120.10">
    <property type="entry name" value="Jelly Rolls"/>
    <property type="match status" value="1"/>
</dbReference>
<dbReference type="InterPro" id="IPR014710">
    <property type="entry name" value="RmlC-like_jellyroll"/>
</dbReference>
<dbReference type="CDD" id="cd00038">
    <property type="entry name" value="CAP_ED"/>
    <property type="match status" value="1"/>
</dbReference>
<evidence type="ECO:0000313" key="4">
    <source>
        <dbReference type="Proteomes" id="UP000192448"/>
    </source>
</evidence>
<dbReference type="SUPFAM" id="SSF54631">
    <property type="entry name" value="CBS-domain pair"/>
    <property type="match status" value="1"/>
</dbReference>
<dbReference type="InterPro" id="IPR051257">
    <property type="entry name" value="Diverse_CBS-Domain"/>
</dbReference>
<dbReference type="InterPro" id="IPR005105">
    <property type="entry name" value="GlnD_Uridyltrans_N"/>
</dbReference>
<dbReference type="EMBL" id="MVHF01000012">
    <property type="protein sequence ID" value="ORA35283.1"/>
    <property type="molecule type" value="Genomic_DNA"/>
</dbReference>
<dbReference type="SUPFAM" id="SSF51206">
    <property type="entry name" value="cAMP-binding domain-like"/>
    <property type="match status" value="1"/>
</dbReference>
<dbReference type="Pfam" id="PF10335">
    <property type="entry name" value="DUF294_C"/>
    <property type="match status" value="1"/>
</dbReference>
<dbReference type="OrthoDB" id="9789996at2"/>
<keyword evidence="4" id="KW-1185">Reference proteome</keyword>
<dbReference type="InterPro" id="IPR000644">
    <property type="entry name" value="CBS_dom"/>
</dbReference>
<dbReference type="SMART" id="SM00116">
    <property type="entry name" value="CBS"/>
    <property type="match status" value="2"/>
</dbReference>
<dbReference type="InterPro" id="IPR018821">
    <property type="entry name" value="DUF294_put_nucleoTrafse_sb-bd"/>
</dbReference>
<dbReference type="GO" id="GO:0008773">
    <property type="term" value="F:[protein-PII] uridylyltransferase activity"/>
    <property type="evidence" value="ECO:0007669"/>
    <property type="project" value="InterPro"/>
</dbReference>
<feature type="domain" description="Cyclic nucleotide-binding" evidence="2">
    <location>
        <begin position="13"/>
        <end position="104"/>
    </location>
</feature>
<keyword evidence="1" id="KW-0129">CBS domain</keyword>
<protein>
    <recommendedName>
        <fullName evidence="2">Cyclic nucleotide-binding domain-containing protein</fullName>
    </recommendedName>
</protein>
<dbReference type="PANTHER" id="PTHR43080">
    <property type="entry name" value="CBS DOMAIN-CONTAINING PROTEIN CBSX3, MITOCHONDRIAL"/>
    <property type="match status" value="1"/>
</dbReference>
<dbReference type="InterPro" id="IPR000595">
    <property type="entry name" value="cNMP-bd_dom"/>
</dbReference>
<dbReference type="Pfam" id="PF00027">
    <property type="entry name" value="cNMP_binding"/>
    <property type="match status" value="1"/>
</dbReference>
<dbReference type="CDD" id="cd05401">
    <property type="entry name" value="NT_GlnE_GlnD_like"/>
    <property type="match status" value="1"/>
</dbReference>
<dbReference type="AlphaFoldDB" id="A0A1X0AZ37"/>
<evidence type="ECO:0000259" key="2">
    <source>
        <dbReference type="PROSITE" id="PS50042"/>
    </source>
</evidence>
<dbReference type="Pfam" id="PF00571">
    <property type="entry name" value="CBS"/>
    <property type="match status" value="1"/>
</dbReference>
<evidence type="ECO:0000256" key="1">
    <source>
        <dbReference type="ARBA" id="ARBA00023122"/>
    </source>
</evidence>
<reference evidence="3 4" key="1">
    <citation type="submission" date="2017-02" db="EMBL/GenBank/DDBJ databases">
        <title>The new phylogeny of genus Mycobacterium.</title>
        <authorList>
            <person name="Tortoli E."/>
            <person name="Trovato A."/>
            <person name="Cirillo D.M."/>
        </authorList>
    </citation>
    <scope>NUCLEOTIDE SEQUENCE [LARGE SCALE GENOMIC DNA]</scope>
    <source>
        <strain evidence="3 4">RW6</strain>
    </source>
</reference>
<organism evidence="3 4">
    <name type="scientific">Mycobacterium aquaticum</name>
    <dbReference type="NCBI Taxonomy" id="1927124"/>
    <lineage>
        <taxon>Bacteria</taxon>
        <taxon>Bacillati</taxon>
        <taxon>Actinomycetota</taxon>
        <taxon>Actinomycetes</taxon>
        <taxon>Mycobacteriales</taxon>
        <taxon>Mycobacteriaceae</taxon>
        <taxon>Mycobacterium</taxon>
    </lineage>
</organism>
<gene>
    <name evidence="3" type="ORF">BST13_14345</name>
</gene>
<dbReference type="SMART" id="SM00100">
    <property type="entry name" value="cNMP"/>
    <property type="match status" value="1"/>
</dbReference>
<comment type="caution">
    <text evidence="3">The sequence shown here is derived from an EMBL/GenBank/DDBJ whole genome shotgun (WGS) entry which is preliminary data.</text>
</comment>
<dbReference type="PANTHER" id="PTHR43080:SF2">
    <property type="entry name" value="CBS DOMAIN-CONTAINING PROTEIN"/>
    <property type="match status" value="1"/>
</dbReference>
<dbReference type="Proteomes" id="UP000192448">
    <property type="component" value="Unassembled WGS sequence"/>
</dbReference>
<evidence type="ECO:0000313" key="3">
    <source>
        <dbReference type="EMBL" id="ORA35283.1"/>
    </source>
</evidence>
<dbReference type="Pfam" id="PF03445">
    <property type="entry name" value="DUF294"/>
    <property type="match status" value="1"/>
</dbReference>
<dbReference type="STRING" id="1927124.BST13_14345"/>
<dbReference type="PROSITE" id="PS50042">
    <property type="entry name" value="CNMP_BINDING_3"/>
    <property type="match status" value="1"/>
</dbReference>
<proteinExistence type="predicted"/>
<dbReference type="InterPro" id="IPR018490">
    <property type="entry name" value="cNMP-bd_dom_sf"/>
</dbReference>
<name>A0A1X0AZ37_9MYCO</name>
<sequence length="615" mass="66756">MKDIADFLAAHDPYDRLGEKDVNRLAATVEVEYFSAGTVIVQAESDTLRRLFVVRTGSVEVTDRGRVVDVLGPGDTFGHISVFTGQPPPLTVRAAEDTLCYLLDNPRDVLEHPERLSFSYYGDQIARARLISSGGTFSQLERPIGAVMHPITWCEPSESIRDVARRMTDDHRSCAVFQRGDDIGIVTDDDFRRRVVTGEVGIDAPIDTIASLPAIVMSADRTVGAGYLLMYERGIHHLVVVDGASGSPVGIARVVDMVAGEVRHPLVIRTATGAAANLDQLRDAAAMLTPTMLELWDTGVPADHFGSLLAAMIEAIVAKAIELTATSPPLPDLDCAWMLLGSVGRREPLPNSDVDSALAWVTRSPDDAEPDRAIVSAATEPVMEALESCGLRTCPQGLNASFPLFNRSVSGWRAAAERWRQNPGNVGELLLAATMLDARPITRPILTRPMRTALISGVGRAQFTRALTRLSIASRPPRGFVRGFVADHFGEHKNRLNIKKAGMRPIVTMAQALALQTGDLSGSTTDRLDRARRAGLLNVDDAESLKTAFTLCYQLSVDTQMRALRDGKPIEPTVAPSDLDSLELRHLRDAFRVIAAVQDKLAGRWPYGLGDIGHA</sequence>
<dbReference type="InterPro" id="IPR046342">
    <property type="entry name" value="CBS_dom_sf"/>
</dbReference>